<dbReference type="OrthoDB" id="9802683at2"/>
<sequence length="677" mass="73438">MKTPSSDIHVEGPVQHDGLSPVELSIDYHFPDAVDGDIYYGAILFGTDADTVSNIDTVATKFMRGRDEFSMTSDRTTARAGDIITVNTHVVENTLGYDRNFTMDVVVPEHLKLVPGSVKLSRSDAGVVEENENGFTLSGTQENSRDWAPDYKVTTSDNDAMCKVPNYGQGEGNYINLLDFGLQPTFGGGYRDVQDFDIREAYGPDAVITMYNNGAYEKTPIIRVNPIGYIQLDDLPDFMGFALPYPYFNFPHLQVGVMNRGGIADGQIFDMGRQYVPFNPSPYDETNSGVTVAYADNKVLIEWDNGSRSDEMWDPEQGQMVQVSRGDSVDFELIYDLGYSFNDGDYEIIMAYDNINLNGDEYGAIGIQAFTGPRDTYGPVFDYIGRTYAYNDLGSKVKDNFAVCWDYVGPESTQFVVSYEVQAKIDSAGSNQNIVTTIDADGSDTTTLEYSLNVPSNLKIGSIPDQMVEEDGKLESLLVAVSDANSTPNVISVSGDNISAQVSNTAFGGEIDIIPEPNFHGTTEVTVTVADSKNAGDKVSTSFMLTVTPSSDAPVAKVSETEMTVTEGDMVTLDGTSSMDPDGDSLTYSWSGPGEISNADEAVANASNLSAGTHEFTLEVSDGEHSDTMTVTVTVNEKVTTTTPPAEPEVQKSSSGGSFGYMLFALVGLLFARRSKK</sequence>
<dbReference type="Proteomes" id="UP000228621">
    <property type="component" value="Unassembled WGS sequence"/>
</dbReference>
<evidence type="ECO:0000313" key="3">
    <source>
        <dbReference type="Proteomes" id="UP000228621"/>
    </source>
</evidence>
<dbReference type="AlphaFoldDB" id="A0A2A5JK27"/>
<accession>A0A2A5JK27</accession>
<dbReference type="EMBL" id="NKHF01000103">
    <property type="protein sequence ID" value="PCK29794.1"/>
    <property type="molecule type" value="Genomic_DNA"/>
</dbReference>
<dbReference type="InterPro" id="IPR013783">
    <property type="entry name" value="Ig-like_fold"/>
</dbReference>
<dbReference type="Gene3D" id="2.60.40.10">
    <property type="entry name" value="Immunoglobulins"/>
    <property type="match status" value="2"/>
</dbReference>
<dbReference type="InterPro" id="IPR022409">
    <property type="entry name" value="PKD/Chitinase_dom"/>
</dbReference>
<organism evidence="2 3">
    <name type="scientific">Pseudoalteromonas piscicida</name>
    <dbReference type="NCBI Taxonomy" id="43662"/>
    <lineage>
        <taxon>Bacteria</taxon>
        <taxon>Pseudomonadati</taxon>
        <taxon>Pseudomonadota</taxon>
        <taxon>Gammaproteobacteria</taxon>
        <taxon>Alteromonadales</taxon>
        <taxon>Pseudoalteromonadaceae</taxon>
        <taxon>Pseudoalteromonas</taxon>
    </lineage>
</organism>
<keyword evidence="3" id="KW-1185">Reference proteome</keyword>
<evidence type="ECO:0000313" key="2">
    <source>
        <dbReference type="EMBL" id="PCK29794.1"/>
    </source>
</evidence>
<evidence type="ECO:0000259" key="1">
    <source>
        <dbReference type="SMART" id="SM00089"/>
    </source>
</evidence>
<dbReference type="SUPFAM" id="SSF49299">
    <property type="entry name" value="PKD domain"/>
    <property type="match status" value="1"/>
</dbReference>
<dbReference type="RefSeq" id="WP_099643949.1">
    <property type="nucleotide sequence ID" value="NZ_NKHF01000103.1"/>
</dbReference>
<dbReference type="CDD" id="cd00146">
    <property type="entry name" value="PKD"/>
    <property type="match status" value="1"/>
</dbReference>
<feature type="domain" description="PKD/Chitinase" evidence="1">
    <location>
        <begin position="550"/>
        <end position="638"/>
    </location>
</feature>
<name>A0A2A5JK27_PSEO7</name>
<dbReference type="SMART" id="SM00089">
    <property type="entry name" value="PKD"/>
    <property type="match status" value="1"/>
</dbReference>
<dbReference type="InterPro" id="IPR035986">
    <property type="entry name" value="PKD_dom_sf"/>
</dbReference>
<protein>
    <recommendedName>
        <fullName evidence="1">PKD/Chitinase domain-containing protein</fullName>
    </recommendedName>
</protein>
<dbReference type="Pfam" id="PF22352">
    <property type="entry name" value="K319L-like_PKD"/>
    <property type="match status" value="1"/>
</dbReference>
<proteinExistence type="predicted"/>
<reference evidence="3" key="1">
    <citation type="journal article" date="2019" name="Genome Announc.">
        <title>Draft Genome Sequence of Pseudoalteromonas piscicida Strain 36Y ROTHPW, an Hypersaline Seawater Isolate from the South Coast of Sonora, Mexico.</title>
        <authorList>
            <person name="Sanchez-Diaz R."/>
            <person name="Molina-Garza Z.J."/>
            <person name="Cruz-Suarez L.E."/>
            <person name="Selvin J."/>
            <person name="Kiran G.S."/>
            <person name="Ibarra-Gamez J.C."/>
            <person name="Gomez-Gil B."/>
            <person name="Galaviz-Silva L."/>
        </authorList>
    </citation>
    <scope>NUCLEOTIDE SEQUENCE [LARGE SCALE GENOMIC DNA]</scope>
    <source>
        <strain evidence="3">36Y_RITHPW</strain>
    </source>
</reference>
<comment type="caution">
    <text evidence="2">The sequence shown here is derived from an EMBL/GenBank/DDBJ whole genome shotgun (WGS) entry which is preliminary data.</text>
</comment>
<gene>
    <name evidence="2" type="ORF">CEX98_20955</name>
</gene>